<dbReference type="Gene3D" id="3.90.70.10">
    <property type="entry name" value="Cysteine proteinases"/>
    <property type="match status" value="1"/>
</dbReference>
<protein>
    <recommendedName>
        <fullName evidence="5">Peptidase C1A papain C-terminal domain-containing protein</fullName>
    </recommendedName>
</protein>
<comment type="similarity">
    <text evidence="1">Belongs to the peptidase C1 family.</text>
</comment>
<dbReference type="PANTHER" id="PTHR12411">
    <property type="entry name" value="CYSTEINE PROTEASE FAMILY C1-RELATED"/>
    <property type="match status" value="1"/>
</dbReference>
<sequence>YGPVYTSVYAGDGDAWDTEFANYDGSYTLYYPGTEDPNHAVLIVGWDDSLSHAGGTGGWIVKNSWGTGWGDNGYFYIAYGSASIGMYSSFMYDWQDYDPDGDIMYYDQAGLTTSWGCGDTTGWGLCKFIPSRDTYVRRVEFWTTDVTTDIDVYIYDDFDGTTLSNLLWSDLDNSFAEAGYHGVAVDPPLAVTHGNDVIAVVKFTNVSDEYPVPVDTEGPDETGRTYRSCSGSAGSWRDMGVDYDADVAIRLRTSDITAPTPTP</sequence>
<dbReference type="InterPro" id="IPR040528">
    <property type="entry name" value="Lectin-like"/>
</dbReference>
<evidence type="ECO:0000256" key="1">
    <source>
        <dbReference type="ARBA" id="ARBA00008455"/>
    </source>
</evidence>
<evidence type="ECO:0000259" key="3">
    <source>
        <dbReference type="Pfam" id="PF18560"/>
    </source>
</evidence>
<comment type="caution">
    <text evidence="4">The sequence shown here is derived from an EMBL/GenBank/DDBJ whole genome shotgun (WGS) entry which is preliminary data.</text>
</comment>
<proteinExistence type="inferred from homology"/>
<evidence type="ECO:0000259" key="2">
    <source>
        <dbReference type="Pfam" id="PF00112"/>
    </source>
</evidence>
<dbReference type="GO" id="GO:0006508">
    <property type="term" value="P:proteolysis"/>
    <property type="evidence" value="ECO:0007669"/>
    <property type="project" value="InterPro"/>
</dbReference>
<reference evidence="4" key="1">
    <citation type="journal article" date="2014" name="Front. Microbiol.">
        <title>High frequency of phylogenetically diverse reductive dehalogenase-homologous genes in deep subseafloor sedimentary metagenomes.</title>
        <authorList>
            <person name="Kawai M."/>
            <person name="Futagami T."/>
            <person name="Toyoda A."/>
            <person name="Takaki Y."/>
            <person name="Nishi S."/>
            <person name="Hori S."/>
            <person name="Arai W."/>
            <person name="Tsubouchi T."/>
            <person name="Morono Y."/>
            <person name="Uchiyama I."/>
            <person name="Ito T."/>
            <person name="Fujiyama A."/>
            <person name="Inagaki F."/>
            <person name="Takami H."/>
        </authorList>
    </citation>
    <scope>NUCLEOTIDE SEQUENCE</scope>
    <source>
        <strain evidence="4">Expedition CK06-06</strain>
    </source>
</reference>
<dbReference type="EMBL" id="BARS01029690">
    <property type="protein sequence ID" value="GAG07396.1"/>
    <property type="molecule type" value="Genomic_DNA"/>
</dbReference>
<gene>
    <name evidence="4" type="ORF">S01H1_46368</name>
</gene>
<dbReference type="SUPFAM" id="SSF54001">
    <property type="entry name" value="Cysteine proteinases"/>
    <property type="match status" value="1"/>
</dbReference>
<feature type="domain" description="Lectin-like" evidence="3">
    <location>
        <begin position="104"/>
        <end position="226"/>
    </location>
</feature>
<dbReference type="Pfam" id="PF18560">
    <property type="entry name" value="Lectin_like"/>
    <property type="match status" value="1"/>
</dbReference>
<dbReference type="GO" id="GO:0008234">
    <property type="term" value="F:cysteine-type peptidase activity"/>
    <property type="evidence" value="ECO:0007669"/>
    <property type="project" value="InterPro"/>
</dbReference>
<feature type="domain" description="Peptidase C1A papain C-terminal" evidence="2">
    <location>
        <begin position="14"/>
        <end position="91"/>
    </location>
</feature>
<dbReference type="Pfam" id="PF00112">
    <property type="entry name" value="Peptidase_C1"/>
    <property type="match status" value="1"/>
</dbReference>
<evidence type="ECO:0008006" key="5">
    <source>
        <dbReference type="Google" id="ProtNLM"/>
    </source>
</evidence>
<dbReference type="InterPro" id="IPR000668">
    <property type="entry name" value="Peptidase_C1A_C"/>
</dbReference>
<dbReference type="InterPro" id="IPR013128">
    <property type="entry name" value="Peptidase_C1A"/>
</dbReference>
<name>X0W3U4_9ZZZZ</name>
<dbReference type="InterPro" id="IPR038765">
    <property type="entry name" value="Papain-like_cys_pep_sf"/>
</dbReference>
<accession>X0W3U4</accession>
<dbReference type="AlphaFoldDB" id="X0W3U4"/>
<feature type="non-terminal residue" evidence="4">
    <location>
        <position position="263"/>
    </location>
</feature>
<evidence type="ECO:0000313" key="4">
    <source>
        <dbReference type="EMBL" id="GAG07396.1"/>
    </source>
</evidence>
<feature type="non-terminal residue" evidence="4">
    <location>
        <position position="1"/>
    </location>
</feature>
<organism evidence="4">
    <name type="scientific">marine sediment metagenome</name>
    <dbReference type="NCBI Taxonomy" id="412755"/>
    <lineage>
        <taxon>unclassified sequences</taxon>
        <taxon>metagenomes</taxon>
        <taxon>ecological metagenomes</taxon>
    </lineage>
</organism>